<reference evidence="1 2" key="1">
    <citation type="journal article" date="2019" name="Sci. Rep.">
        <title>Orb-weaving spider Araneus ventricosus genome elucidates the spidroin gene catalogue.</title>
        <authorList>
            <person name="Kono N."/>
            <person name="Nakamura H."/>
            <person name="Ohtoshi R."/>
            <person name="Moran D.A.P."/>
            <person name="Shinohara A."/>
            <person name="Yoshida Y."/>
            <person name="Fujiwara M."/>
            <person name="Mori M."/>
            <person name="Tomita M."/>
            <person name="Arakawa K."/>
        </authorList>
    </citation>
    <scope>NUCLEOTIDE SEQUENCE [LARGE SCALE GENOMIC DNA]</scope>
</reference>
<protein>
    <recommendedName>
        <fullName evidence="3">DUF4371 domain-containing protein</fullName>
    </recommendedName>
</protein>
<dbReference type="Proteomes" id="UP000499080">
    <property type="component" value="Unassembled WGS sequence"/>
</dbReference>
<organism evidence="1 2">
    <name type="scientific">Araneus ventricosus</name>
    <name type="common">Orbweaver spider</name>
    <name type="synonym">Epeira ventricosa</name>
    <dbReference type="NCBI Taxonomy" id="182803"/>
    <lineage>
        <taxon>Eukaryota</taxon>
        <taxon>Metazoa</taxon>
        <taxon>Ecdysozoa</taxon>
        <taxon>Arthropoda</taxon>
        <taxon>Chelicerata</taxon>
        <taxon>Arachnida</taxon>
        <taxon>Araneae</taxon>
        <taxon>Araneomorphae</taxon>
        <taxon>Entelegynae</taxon>
        <taxon>Araneoidea</taxon>
        <taxon>Araneidae</taxon>
        <taxon>Araneus</taxon>
    </lineage>
</organism>
<evidence type="ECO:0008006" key="3">
    <source>
        <dbReference type="Google" id="ProtNLM"/>
    </source>
</evidence>
<dbReference type="OrthoDB" id="6141372at2759"/>
<dbReference type="AlphaFoldDB" id="A0A4Y2EXZ6"/>
<evidence type="ECO:0000313" key="2">
    <source>
        <dbReference type="Proteomes" id="UP000499080"/>
    </source>
</evidence>
<comment type="caution">
    <text evidence="1">The sequence shown here is derived from an EMBL/GenBank/DDBJ whole genome shotgun (WGS) entry which is preliminary data.</text>
</comment>
<proteinExistence type="predicted"/>
<accession>A0A4Y2EXZ6</accession>
<name>A0A4Y2EXZ6_ARAVE</name>
<keyword evidence="2" id="KW-1185">Reference proteome</keyword>
<dbReference type="EMBL" id="BGPR01000720">
    <property type="protein sequence ID" value="GBM32896.1"/>
    <property type="molecule type" value="Genomic_DNA"/>
</dbReference>
<sequence>MASVRTDIVSRSSSVDIWEIDKQAKNPWRWEWLEKQAEGIYLCEIIQKLNKCSACYCIVCSKELAYGSRGFVALTDRVKSAKHKSFLQTRKEHFALPCELWFKPFIRFLNFYYL</sequence>
<evidence type="ECO:0000313" key="1">
    <source>
        <dbReference type="EMBL" id="GBM32896.1"/>
    </source>
</evidence>
<gene>
    <name evidence="1" type="ORF">AVEN_13272_1</name>
</gene>